<evidence type="ECO:0000256" key="8">
    <source>
        <dbReference type="ARBA" id="ARBA00022840"/>
    </source>
</evidence>
<comment type="subcellular location">
    <subcellularLocation>
        <location evidence="2">Cell membrane</location>
        <topology evidence="2">Multi-pass membrane protein</topology>
    </subcellularLocation>
</comment>
<feature type="transmembrane region" description="Helical" evidence="11">
    <location>
        <begin position="240"/>
        <end position="257"/>
    </location>
</feature>
<dbReference type="SUPFAM" id="SSF49785">
    <property type="entry name" value="Galactose-binding domain-like"/>
    <property type="match status" value="1"/>
</dbReference>
<dbReference type="CDD" id="cd17574">
    <property type="entry name" value="REC_OmpR"/>
    <property type="match status" value="1"/>
</dbReference>
<dbReference type="Pfam" id="PF02518">
    <property type="entry name" value="HATPase_c"/>
    <property type="match status" value="2"/>
</dbReference>
<dbReference type="InterPro" id="IPR010559">
    <property type="entry name" value="Sig_transdc_His_kin_internal"/>
</dbReference>
<evidence type="ECO:0000256" key="7">
    <source>
        <dbReference type="ARBA" id="ARBA00022777"/>
    </source>
</evidence>
<dbReference type="Pfam" id="PF00512">
    <property type="entry name" value="HisKA"/>
    <property type="match status" value="1"/>
</dbReference>
<feature type="modified residue" description="4-aspartylphosphate" evidence="10">
    <location>
        <position position="749"/>
    </location>
</feature>
<dbReference type="GO" id="GO:0000155">
    <property type="term" value="F:phosphorelay sensor kinase activity"/>
    <property type="evidence" value="ECO:0007669"/>
    <property type="project" value="InterPro"/>
</dbReference>
<dbReference type="RefSeq" id="WP_113030826.1">
    <property type="nucleotide sequence ID" value="NZ_QMFB01000005.1"/>
</dbReference>
<feature type="domain" description="Response regulatory" evidence="13">
    <location>
        <begin position="700"/>
        <end position="816"/>
    </location>
</feature>
<reference evidence="14 15" key="1">
    <citation type="journal article" date="2009" name="Int. J. Syst. Evol. Microbiol.">
        <title>Paenibacillus contaminans sp. nov., isolated from a contaminated laboratory plate.</title>
        <authorList>
            <person name="Chou J.H."/>
            <person name="Lee J.H."/>
            <person name="Lin M.C."/>
            <person name="Chang P.S."/>
            <person name="Arun A.B."/>
            <person name="Young C.C."/>
            <person name="Chen W.M."/>
        </authorList>
    </citation>
    <scope>NUCLEOTIDE SEQUENCE [LARGE SCALE GENOMIC DNA]</scope>
    <source>
        <strain evidence="14 15">CKOBP-6</strain>
    </source>
</reference>
<keyword evidence="6" id="KW-0547">Nucleotide-binding</keyword>
<dbReference type="AlphaFoldDB" id="A0A329MMY2"/>
<dbReference type="EMBL" id="QMFB01000005">
    <property type="protein sequence ID" value="RAV21124.1"/>
    <property type="molecule type" value="Genomic_DNA"/>
</dbReference>
<keyword evidence="7 14" id="KW-0418">Kinase</keyword>
<dbReference type="InterPro" id="IPR036097">
    <property type="entry name" value="HisK_dim/P_sf"/>
</dbReference>
<dbReference type="Gene3D" id="3.30.565.10">
    <property type="entry name" value="Histidine kinase-like ATPase, C-terminal domain"/>
    <property type="match status" value="2"/>
</dbReference>
<organism evidence="14 15">
    <name type="scientific">Paenibacillus contaminans</name>
    <dbReference type="NCBI Taxonomy" id="450362"/>
    <lineage>
        <taxon>Bacteria</taxon>
        <taxon>Bacillati</taxon>
        <taxon>Bacillota</taxon>
        <taxon>Bacilli</taxon>
        <taxon>Bacillales</taxon>
        <taxon>Paenibacillaceae</taxon>
        <taxon>Paenibacillus</taxon>
    </lineage>
</organism>
<feature type="domain" description="Histidine kinase" evidence="12">
    <location>
        <begin position="437"/>
        <end position="655"/>
    </location>
</feature>
<proteinExistence type="predicted"/>
<feature type="domain" description="Histidine kinase" evidence="12">
    <location>
        <begin position="837"/>
        <end position="1026"/>
    </location>
</feature>
<dbReference type="GO" id="GO:0005524">
    <property type="term" value="F:ATP binding"/>
    <property type="evidence" value="ECO:0007669"/>
    <property type="project" value="UniProtKB-KW"/>
</dbReference>
<dbReference type="InterPro" id="IPR003661">
    <property type="entry name" value="HisK_dim/P_dom"/>
</dbReference>
<dbReference type="Pfam" id="PF06580">
    <property type="entry name" value="His_kinase"/>
    <property type="match status" value="1"/>
</dbReference>
<dbReference type="FunFam" id="3.30.565.10:FF:000006">
    <property type="entry name" value="Sensor histidine kinase WalK"/>
    <property type="match status" value="1"/>
</dbReference>
<dbReference type="InterPro" id="IPR004358">
    <property type="entry name" value="Sig_transdc_His_kin-like_C"/>
</dbReference>
<feature type="transmembrane region" description="Helical" evidence="11">
    <location>
        <begin position="361"/>
        <end position="377"/>
    </location>
</feature>
<dbReference type="Gene3D" id="3.40.50.2300">
    <property type="match status" value="1"/>
</dbReference>
<evidence type="ECO:0000256" key="11">
    <source>
        <dbReference type="SAM" id="Phobius"/>
    </source>
</evidence>
<dbReference type="Pfam" id="PF00072">
    <property type="entry name" value="Response_reg"/>
    <property type="match status" value="1"/>
</dbReference>
<evidence type="ECO:0000256" key="5">
    <source>
        <dbReference type="ARBA" id="ARBA00022679"/>
    </source>
</evidence>
<keyword evidence="9" id="KW-0902">Two-component regulatory system</keyword>
<dbReference type="PANTHER" id="PTHR43547:SF2">
    <property type="entry name" value="HYBRID SIGNAL TRANSDUCTION HISTIDINE KINASE C"/>
    <property type="match status" value="1"/>
</dbReference>
<keyword evidence="8" id="KW-0067">ATP-binding</keyword>
<keyword evidence="5" id="KW-0808">Transferase</keyword>
<keyword evidence="11" id="KW-1133">Transmembrane helix</keyword>
<protein>
    <recommendedName>
        <fullName evidence="3">histidine kinase</fullName>
        <ecNumber evidence="3">2.7.13.3</ecNumber>
    </recommendedName>
</protein>
<evidence type="ECO:0000259" key="13">
    <source>
        <dbReference type="PROSITE" id="PS50110"/>
    </source>
</evidence>
<dbReference type="InterPro" id="IPR036890">
    <property type="entry name" value="HATPase_C_sf"/>
</dbReference>
<comment type="catalytic activity">
    <reaction evidence="1">
        <text>ATP + protein L-histidine = ADP + protein N-phospho-L-histidine.</text>
        <dbReference type="EC" id="2.7.13.3"/>
    </reaction>
</comment>
<dbReference type="Gene3D" id="1.10.287.130">
    <property type="match status" value="1"/>
</dbReference>
<dbReference type="InterPro" id="IPR008979">
    <property type="entry name" value="Galactose-bd-like_sf"/>
</dbReference>
<dbReference type="InterPro" id="IPR003594">
    <property type="entry name" value="HATPase_dom"/>
</dbReference>
<sequence length="1026" mass="115112">MTTMKRVLLITVLFVAALTGLRLFWIGLIAPSADGQAVQGQLDLRNWDFGSNRTVALNGEWEFYPHRLLLENKETDYSGQPDGEFVQIPEMWNRFMSDERSATFGYGSYRLRIKVQPDKERIYGIQVPAIPASSELYVNGRLVANSGQPAADEDAYTPRRVPYSATFATDRSEIELIVQVANYDELRAGGMHRPIKFGSDLAVNRAAGFSAGLQVTVCLILLLHAVYAVILYFMGVREKALLYFFLLIICTITSILIDDNGLLLVWLPIDYDSAFRIYYLVYLGIAVFIFQYAKHLLPEYKIVKGLRSYTAICAVYAAFVPFLPIAWLKLAGYFHFAIVLVPFLIVPLLAFITAIRGHKDVIFILLGMSAVSLNIIWGAIKNLGPMEMGYYPFDMIAAFIAFASYWFRRYLRSSAQTAKLAEKLLEEDKRKDQFLANTSHELRNPLHGILNIAQTLLVSNGILNDGRNRESIRMLVSVGKRMSFLLNDLLDITRLKENRVRLQLTNVRIQGVASGVCDMVRLMTEGKKVLLVNNIPAVFPRVIADENRLIQILFNLLHNAVKFTNEGTITVDARVEDGQAVILVSDTGIGMDEATLGRMFEPYEQGGSDYAEGAGGLGLGLSICKQLVELHQGTISASSIPDRGSVFTFTLPLSDAAIPQIDTAISSVQAPVVELETAAAAEDSDSKFQPISGRAEERSYILVIDDDPVNLSILETVLSSENYEVVKATSGKEGLSLLAEREWDLMIADVMMPHMSGYQLSRNVREHFTISELPILLLTARSRPEDIEAGFQAGANDYLIKPVDAWELKSRVRALTDNKKSFRERLRVEAAWLQAQIQPHFLFNTLNSIAALSEFDTTRMRTLLEVFGDYLRASFTLRNMERLVPLKYEMDLVRSYLYIEKERFDDRLHIFLEVDENIEVNIPPLTIQPLVENAVKHGVLIRTEGGKVYIRIVENKDHVEVSVEDDGVGMDERKVRQLLSGQAAQGTGIGLRNTDRRLKQLYGQGLHIDSTLGEGTKISFIVKKIK</sequence>
<dbReference type="SUPFAM" id="SSF52172">
    <property type="entry name" value="CheY-like"/>
    <property type="match status" value="1"/>
</dbReference>
<evidence type="ECO:0000259" key="12">
    <source>
        <dbReference type="PROSITE" id="PS50109"/>
    </source>
</evidence>
<dbReference type="SMART" id="SM00387">
    <property type="entry name" value="HATPase_c"/>
    <property type="match status" value="2"/>
</dbReference>
<dbReference type="InterPro" id="IPR001789">
    <property type="entry name" value="Sig_transdc_resp-reg_receiver"/>
</dbReference>
<dbReference type="OrthoDB" id="9809348at2"/>
<dbReference type="GO" id="GO:0005886">
    <property type="term" value="C:plasma membrane"/>
    <property type="evidence" value="ECO:0007669"/>
    <property type="project" value="UniProtKB-SubCell"/>
</dbReference>
<keyword evidence="11" id="KW-0472">Membrane</keyword>
<feature type="transmembrane region" description="Helical" evidence="11">
    <location>
        <begin position="211"/>
        <end position="233"/>
    </location>
</feature>
<feature type="transmembrane region" description="Helical" evidence="11">
    <location>
        <begin position="333"/>
        <end position="354"/>
    </location>
</feature>
<dbReference type="Pfam" id="PF07695">
    <property type="entry name" value="7TMR-DISM_7TM"/>
    <property type="match status" value="1"/>
</dbReference>
<keyword evidence="4 10" id="KW-0597">Phosphoprotein</keyword>
<dbReference type="InterPro" id="IPR005467">
    <property type="entry name" value="His_kinase_dom"/>
</dbReference>
<comment type="caution">
    <text evidence="14">The sequence shown here is derived from an EMBL/GenBank/DDBJ whole genome shotgun (WGS) entry which is preliminary data.</text>
</comment>
<dbReference type="PROSITE" id="PS50110">
    <property type="entry name" value="RESPONSE_REGULATORY"/>
    <property type="match status" value="1"/>
</dbReference>
<dbReference type="SMART" id="SM00388">
    <property type="entry name" value="HisKA"/>
    <property type="match status" value="1"/>
</dbReference>
<evidence type="ECO:0000256" key="10">
    <source>
        <dbReference type="PROSITE-ProRule" id="PRU00169"/>
    </source>
</evidence>
<dbReference type="EC" id="2.7.13.3" evidence="3"/>
<evidence type="ECO:0000313" key="15">
    <source>
        <dbReference type="Proteomes" id="UP000250369"/>
    </source>
</evidence>
<dbReference type="CDD" id="cd00082">
    <property type="entry name" value="HisKA"/>
    <property type="match status" value="1"/>
</dbReference>
<dbReference type="SUPFAM" id="SSF55874">
    <property type="entry name" value="ATPase domain of HSP90 chaperone/DNA topoisomerase II/histidine kinase"/>
    <property type="match status" value="2"/>
</dbReference>
<evidence type="ECO:0000256" key="6">
    <source>
        <dbReference type="ARBA" id="ARBA00022741"/>
    </source>
</evidence>
<dbReference type="PANTHER" id="PTHR43547">
    <property type="entry name" value="TWO-COMPONENT HISTIDINE KINASE"/>
    <property type="match status" value="1"/>
</dbReference>
<name>A0A329MMY2_9BACL</name>
<keyword evidence="11" id="KW-0812">Transmembrane</keyword>
<dbReference type="Proteomes" id="UP000250369">
    <property type="component" value="Unassembled WGS sequence"/>
</dbReference>
<evidence type="ECO:0000256" key="4">
    <source>
        <dbReference type="ARBA" id="ARBA00022553"/>
    </source>
</evidence>
<evidence type="ECO:0000313" key="14">
    <source>
        <dbReference type="EMBL" id="RAV21124.1"/>
    </source>
</evidence>
<dbReference type="InterPro" id="IPR011006">
    <property type="entry name" value="CheY-like_superfamily"/>
</dbReference>
<evidence type="ECO:0000256" key="3">
    <source>
        <dbReference type="ARBA" id="ARBA00012438"/>
    </source>
</evidence>
<dbReference type="InterPro" id="IPR011623">
    <property type="entry name" value="7TMR_DISM_rcpt_extracell_dom1"/>
</dbReference>
<feature type="transmembrane region" description="Helical" evidence="11">
    <location>
        <begin position="277"/>
        <end position="297"/>
    </location>
</feature>
<accession>A0A329MMY2</accession>
<evidence type="ECO:0000256" key="1">
    <source>
        <dbReference type="ARBA" id="ARBA00000085"/>
    </source>
</evidence>
<gene>
    <name evidence="14" type="ORF">DQG23_10680</name>
</gene>
<dbReference type="PROSITE" id="PS50109">
    <property type="entry name" value="HIS_KIN"/>
    <property type="match status" value="2"/>
</dbReference>
<dbReference type="PRINTS" id="PR00344">
    <property type="entry name" value="BCTRLSENSOR"/>
</dbReference>
<feature type="transmembrane region" description="Helical" evidence="11">
    <location>
        <begin position="389"/>
        <end position="407"/>
    </location>
</feature>
<feature type="transmembrane region" description="Helical" evidence="11">
    <location>
        <begin position="309"/>
        <end position="327"/>
    </location>
</feature>
<dbReference type="Gene3D" id="2.60.120.260">
    <property type="entry name" value="Galactose-binding domain-like"/>
    <property type="match status" value="1"/>
</dbReference>
<evidence type="ECO:0000256" key="2">
    <source>
        <dbReference type="ARBA" id="ARBA00004651"/>
    </source>
</evidence>
<dbReference type="SMART" id="SM00448">
    <property type="entry name" value="REC"/>
    <property type="match status" value="1"/>
</dbReference>
<dbReference type="SUPFAM" id="SSF47384">
    <property type="entry name" value="Homodimeric domain of signal transducing histidine kinase"/>
    <property type="match status" value="1"/>
</dbReference>
<keyword evidence="15" id="KW-1185">Reference proteome</keyword>
<evidence type="ECO:0000256" key="9">
    <source>
        <dbReference type="ARBA" id="ARBA00023012"/>
    </source>
</evidence>